<evidence type="ECO:0000313" key="9">
    <source>
        <dbReference type="Proteomes" id="UP000095087"/>
    </source>
</evidence>
<dbReference type="PATRIC" id="fig|1177755.3.peg.2133"/>
<feature type="domain" description="Glycine zipper 2TM" evidence="7">
    <location>
        <begin position="26"/>
        <end position="66"/>
    </location>
</feature>
<evidence type="ECO:0000256" key="2">
    <source>
        <dbReference type="ARBA" id="ARBA00008681"/>
    </source>
</evidence>
<comment type="subcellular location">
    <subcellularLocation>
        <location evidence="1">Cell outer membrane</location>
        <topology evidence="1">Lipid-anchor</topology>
    </subcellularLocation>
</comment>
<feature type="chain" id="PRO_5009116464" description="17 kDa surface antigen" evidence="6">
    <location>
        <begin position="21"/>
        <end position="152"/>
    </location>
</feature>
<dbReference type="RefSeq" id="WP_069095373.1">
    <property type="nucleotide sequence ID" value="NZ_MASI01000005.1"/>
</dbReference>
<evidence type="ECO:0000256" key="4">
    <source>
        <dbReference type="ARBA" id="ARBA00023136"/>
    </source>
</evidence>
<dbReference type="Proteomes" id="UP000095087">
    <property type="component" value="Unassembled WGS sequence"/>
</dbReference>
<dbReference type="InterPro" id="IPR051407">
    <property type="entry name" value="Bact_OM_lipoprot/Surf_antigen"/>
</dbReference>
<gene>
    <name evidence="8" type="ORF">A7A08_02124</name>
</gene>
<comment type="similarity">
    <text evidence="2">Belongs to the rickettsiale 17 kDa surface antigen family.</text>
</comment>
<feature type="signal peptide" evidence="6">
    <location>
        <begin position="1"/>
        <end position="20"/>
    </location>
</feature>
<dbReference type="AlphaFoldDB" id="A0A1E2RX59"/>
<name>A0A1E2RX59_9HYPH</name>
<dbReference type="GO" id="GO:0009279">
    <property type="term" value="C:cell outer membrane"/>
    <property type="evidence" value="ECO:0007669"/>
    <property type="project" value="UniProtKB-SubCell"/>
</dbReference>
<keyword evidence="4" id="KW-0472">Membrane</keyword>
<protein>
    <recommendedName>
        <fullName evidence="3">17 kDa surface antigen</fullName>
    </recommendedName>
</protein>
<organism evidence="8 9">
    <name type="scientific">Methyloligella halotolerans</name>
    <dbReference type="NCBI Taxonomy" id="1177755"/>
    <lineage>
        <taxon>Bacteria</taxon>
        <taxon>Pseudomonadati</taxon>
        <taxon>Pseudomonadota</taxon>
        <taxon>Alphaproteobacteria</taxon>
        <taxon>Hyphomicrobiales</taxon>
        <taxon>Hyphomicrobiaceae</taxon>
        <taxon>Methyloligella</taxon>
    </lineage>
</organism>
<evidence type="ECO:0000259" key="7">
    <source>
        <dbReference type="Pfam" id="PF05433"/>
    </source>
</evidence>
<dbReference type="PIRSF" id="PIRSF002721">
    <property type="entry name" value="Surface_antigen_Rickettsia"/>
    <property type="match status" value="1"/>
</dbReference>
<sequence>MRILALILVLTMPLTLGACASKQDTGTLIGAAAGGLIGNQFGKGGGRVAATAVGAVAGGIIGNTIGANMDARDRQMAEAAQYRALEYGQPGRPVAWDNPNSQYRGQVAVGDYYDRGGSRCRPFTHTIYIDGRPEVSRGTACRQPDGTWRTVG</sequence>
<dbReference type="STRING" id="1177755.A7A08_02124"/>
<keyword evidence="5" id="KW-0449">Lipoprotein</keyword>
<keyword evidence="9" id="KW-1185">Reference proteome</keyword>
<reference evidence="8 9" key="1">
    <citation type="submission" date="2016-07" db="EMBL/GenBank/DDBJ databases">
        <title>Draft genome sequence of Methyloligella halotolerans C2T (VKM B-2706T=CCUG 61687T=DSM 25045T), a halotolerant polyhydroxybutyrate accumulating methylotroph.</title>
        <authorList>
            <person name="Vasilenko O.V."/>
            <person name="Doronina N.V."/>
            <person name="Poroshina M.N."/>
            <person name="Tarlachkov S.V."/>
            <person name="Trotsenko Y.A."/>
        </authorList>
    </citation>
    <scope>NUCLEOTIDE SEQUENCE [LARGE SCALE GENOMIC DNA]</scope>
    <source>
        <strain evidence="8 9">VKM B-2706</strain>
    </source>
</reference>
<dbReference type="PROSITE" id="PS51257">
    <property type="entry name" value="PROKAR_LIPOPROTEIN"/>
    <property type="match status" value="1"/>
</dbReference>
<dbReference type="PANTHER" id="PTHR35603">
    <property type="match status" value="1"/>
</dbReference>
<dbReference type="EMBL" id="MASI01000005">
    <property type="protein sequence ID" value="ODA66827.1"/>
    <property type="molecule type" value="Genomic_DNA"/>
</dbReference>
<dbReference type="InterPro" id="IPR008816">
    <property type="entry name" value="Gly_zipper_2TM_dom"/>
</dbReference>
<dbReference type="PANTHER" id="PTHR35603:SF2">
    <property type="entry name" value="OUTER MEMBRANE LIPOPROTEIN"/>
    <property type="match status" value="1"/>
</dbReference>
<evidence type="ECO:0000256" key="3">
    <source>
        <dbReference type="ARBA" id="ARBA00015281"/>
    </source>
</evidence>
<proteinExistence type="inferred from homology"/>
<accession>A0A1E2RX59</accession>
<evidence type="ECO:0000256" key="5">
    <source>
        <dbReference type="ARBA" id="ARBA00023288"/>
    </source>
</evidence>
<comment type="caution">
    <text evidence="8">The sequence shown here is derived from an EMBL/GenBank/DDBJ whole genome shotgun (WGS) entry which is preliminary data.</text>
</comment>
<dbReference type="InterPro" id="IPR016364">
    <property type="entry name" value="Surface_antigen_Rickettsia"/>
</dbReference>
<keyword evidence="6" id="KW-0732">Signal</keyword>
<dbReference type="OrthoDB" id="5402098at2"/>
<evidence type="ECO:0000313" key="8">
    <source>
        <dbReference type="EMBL" id="ODA66827.1"/>
    </source>
</evidence>
<evidence type="ECO:0000256" key="1">
    <source>
        <dbReference type="ARBA" id="ARBA00004459"/>
    </source>
</evidence>
<dbReference type="Pfam" id="PF05433">
    <property type="entry name" value="Rick_17kDa_Anti"/>
    <property type="match status" value="1"/>
</dbReference>
<evidence type="ECO:0000256" key="6">
    <source>
        <dbReference type="SAM" id="SignalP"/>
    </source>
</evidence>